<dbReference type="SUPFAM" id="SSF54236">
    <property type="entry name" value="Ubiquitin-like"/>
    <property type="match status" value="1"/>
</dbReference>
<dbReference type="InterPro" id="IPR022617">
    <property type="entry name" value="Rad60/SUMO-like_dom"/>
</dbReference>
<dbReference type="PROSITE" id="PS50053">
    <property type="entry name" value="UBIQUITIN_2"/>
    <property type="match status" value="1"/>
</dbReference>
<sequence>MSAASGEDVKPDVSKIHITVEFNGIQTTFLTKKNKPLFKVLNTFCEKIGVDRKTVKFNFEGVNIRGEETTAEELGIEDGDVIDGQIFQEGGCCLVI</sequence>
<accession>A0AAD6Z0X6</accession>
<protein>
    <submittedName>
        <fullName evidence="2">Ubiquitin-related protein</fullName>
    </submittedName>
</protein>
<dbReference type="Proteomes" id="UP001218218">
    <property type="component" value="Unassembled WGS sequence"/>
</dbReference>
<dbReference type="InterPro" id="IPR000626">
    <property type="entry name" value="Ubiquitin-like_dom"/>
</dbReference>
<dbReference type="EMBL" id="JARIHO010000115">
    <property type="protein sequence ID" value="KAJ7302536.1"/>
    <property type="molecule type" value="Genomic_DNA"/>
</dbReference>
<dbReference type="Pfam" id="PF11976">
    <property type="entry name" value="Rad60-SLD"/>
    <property type="match status" value="1"/>
</dbReference>
<reference evidence="2" key="1">
    <citation type="submission" date="2023-03" db="EMBL/GenBank/DDBJ databases">
        <title>Massive genome expansion in bonnet fungi (Mycena s.s.) driven by repeated elements and novel gene families across ecological guilds.</title>
        <authorList>
            <consortium name="Lawrence Berkeley National Laboratory"/>
            <person name="Harder C.B."/>
            <person name="Miyauchi S."/>
            <person name="Viragh M."/>
            <person name="Kuo A."/>
            <person name="Thoen E."/>
            <person name="Andreopoulos B."/>
            <person name="Lu D."/>
            <person name="Skrede I."/>
            <person name="Drula E."/>
            <person name="Henrissat B."/>
            <person name="Morin E."/>
            <person name="Kohler A."/>
            <person name="Barry K."/>
            <person name="LaButti K."/>
            <person name="Morin E."/>
            <person name="Salamov A."/>
            <person name="Lipzen A."/>
            <person name="Mereny Z."/>
            <person name="Hegedus B."/>
            <person name="Baldrian P."/>
            <person name="Stursova M."/>
            <person name="Weitz H."/>
            <person name="Taylor A."/>
            <person name="Grigoriev I.V."/>
            <person name="Nagy L.G."/>
            <person name="Martin F."/>
            <person name="Kauserud H."/>
        </authorList>
    </citation>
    <scope>NUCLEOTIDE SEQUENCE</scope>
    <source>
        <strain evidence="2">CBHHK002</strain>
    </source>
</reference>
<comment type="caution">
    <text evidence="2">The sequence shown here is derived from an EMBL/GenBank/DDBJ whole genome shotgun (WGS) entry which is preliminary data.</text>
</comment>
<dbReference type="Gene3D" id="3.10.20.90">
    <property type="entry name" value="Phosphatidylinositol 3-kinase Catalytic Subunit, Chain A, domain 1"/>
    <property type="match status" value="1"/>
</dbReference>
<gene>
    <name evidence="2" type="ORF">DFH08DRAFT_905160</name>
</gene>
<evidence type="ECO:0000313" key="3">
    <source>
        <dbReference type="Proteomes" id="UP001218218"/>
    </source>
</evidence>
<organism evidence="2 3">
    <name type="scientific">Mycena albidolilacea</name>
    <dbReference type="NCBI Taxonomy" id="1033008"/>
    <lineage>
        <taxon>Eukaryota</taxon>
        <taxon>Fungi</taxon>
        <taxon>Dikarya</taxon>
        <taxon>Basidiomycota</taxon>
        <taxon>Agaricomycotina</taxon>
        <taxon>Agaricomycetes</taxon>
        <taxon>Agaricomycetidae</taxon>
        <taxon>Agaricales</taxon>
        <taxon>Marasmiineae</taxon>
        <taxon>Mycenaceae</taxon>
        <taxon>Mycena</taxon>
    </lineage>
</organism>
<name>A0AAD6Z0X6_9AGAR</name>
<evidence type="ECO:0000313" key="2">
    <source>
        <dbReference type="EMBL" id="KAJ7302536.1"/>
    </source>
</evidence>
<dbReference type="InterPro" id="IPR029071">
    <property type="entry name" value="Ubiquitin-like_domsf"/>
</dbReference>
<dbReference type="AlphaFoldDB" id="A0AAD6Z0X6"/>
<dbReference type="CDD" id="cd01763">
    <property type="entry name" value="Ubl_SUMO_like"/>
    <property type="match status" value="1"/>
</dbReference>
<evidence type="ECO:0000259" key="1">
    <source>
        <dbReference type="PROSITE" id="PS50053"/>
    </source>
</evidence>
<feature type="domain" description="Ubiquitin-like" evidence="1">
    <location>
        <begin position="16"/>
        <end position="91"/>
    </location>
</feature>
<proteinExistence type="predicted"/>
<dbReference type="PANTHER" id="PTHR10562">
    <property type="entry name" value="SMALL UBIQUITIN-RELATED MODIFIER"/>
    <property type="match status" value="1"/>
</dbReference>
<keyword evidence="3" id="KW-1185">Reference proteome</keyword>